<evidence type="ECO:0000313" key="2">
    <source>
        <dbReference type="EMBL" id="MBB3039602.1"/>
    </source>
</evidence>
<feature type="compositionally biased region" description="Polar residues" evidence="1">
    <location>
        <begin position="229"/>
        <end position="243"/>
    </location>
</feature>
<gene>
    <name evidence="2" type="ORF">FHU29_004090</name>
</gene>
<dbReference type="Proteomes" id="UP000567922">
    <property type="component" value="Unassembled WGS sequence"/>
</dbReference>
<protein>
    <submittedName>
        <fullName evidence="2">Uncharacterized protein</fullName>
    </submittedName>
</protein>
<name>A0A839RRK9_9ACTN</name>
<sequence length="250" mass="28097">MRRRSDQVKRHIVDPAVMPLGYRTDRADLVDESGLIGTHIVNSLITADLVVADLTHSNPNVFYELALRHAFAKPFIQIIDKSERLPFDVAGQRTIFFDYKDLDSAADARERINRAARQIRDGGDDYKAESPVSQTVDLQQLRSSGNPEQVTMAAVSESLSEIRTELRLYRHGQPRPYSREQTEAIRHVLIGMAADGRLRAHELEILDSAIGSNKNYDAFLQELRKRMPSSSSNVWGTFGSSSTADDEPPF</sequence>
<dbReference type="EMBL" id="JACHWS010000004">
    <property type="protein sequence ID" value="MBB3039602.1"/>
    <property type="molecule type" value="Genomic_DNA"/>
</dbReference>
<dbReference type="Gene3D" id="3.40.50.450">
    <property type="match status" value="1"/>
</dbReference>
<evidence type="ECO:0000313" key="3">
    <source>
        <dbReference type="Proteomes" id="UP000567922"/>
    </source>
</evidence>
<feature type="region of interest" description="Disordered" evidence="1">
    <location>
        <begin position="229"/>
        <end position="250"/>
    </location>
</feature>
<reference evidence="2 3" key="1">
    <citation type="submission" date="2020-08" db="EMBL/GenBank/DDBJ databases">
        <title>Sequencing the genomes of 1000 actinobacteria strains.</title>
        <authorList>
            <person name="Klenk H.-P."/>
        </authorList>
    </citation>
    <scope>NUCLEOTIDE SEQUENCE [LARGE SCALE GENOMIC DNA]</scope>
    <source>
        <strain evidence="2 3">DSM 45258</strain>
    </source>
</reference>
<comment type="caution">
    <text evidence="2">The sequence shown here is derived from an EMBL/GenBank/DDBJ whole genome shotgun (WGS) entry which is preliminary data.</text>
</comment>
<evidence type="ECO:0000256" key="1">
    <source>
        <dbReference type="SAM" id="MobiDB-lite"/>
    </source>
</evidence>
<organism evidence="2 3">
    <name type="scientific">Hoyosella altamirensis</name>
    <dbReference type="NCBI Taxonomy" id="616997"/>
    <lineage>
        <taxon>Bacteria</taxon>
        <taxon>Bacillati</taxon>
        <taxon>Actinomycetota</taxon>
        <taxon>Actinomycetes</taxon>
        <taxon>Mycobacteriales</taxon>
        <taxon>Hoyosellaceae</taxon>
        <taxon>Hoyosella</taxon>
    </lineage>
</organism>
<proteinExistence type="predicted"/>
<accession>A0A839RRK9</accession>
<keyword evidence="3" id="KW-1185">Reference proteome</keyword>
<dbReference type="AlphaFoldDB" id="A0A839RRK9"/>